<evidence type="ECO:0000313" key="3">
    <source>
        <dbReference type="EMBL" id="WAR08563.1"/>
    </source>
</evidence>
<dbReference type="Proteomes" id="UP001164746">
    <property type="component" value="Chromosome 6"/>
</dbReference>
<proteinExistence type="predicted"/>
<evidence type="ECO:0000256" key="1">
    <source>
        <dbReference type="SAM" id="MobiDB-lite"/>
    </source>
</evidence>
<feature type="region of interest" description="Disordered" evidence="1">
    <location>
        <begin position="1"/>
        <end position="28"/>
    </location>
</feature>
<feature type="compositionally biased region" description="Basic and acidic residues" evidence="1">
    <location>
        <begin position="1"/>
        <end position="10"/>
    </location>
</feature>
<feature type="domain" description="Chitin-binding type-4" evidence="2">
    <location>
        <begin position="147"/>
        <end position="340"/>
    </location>
</feature>
<organism evidence="3 4">
    <name type="scientific">Mya arenaria</name>
    <name type="common">Soft-shell clam</name>
    <dbReference type="NCBI Taxonomy" id="6604"/>
    <lineage>
        <taxon>Eukaryota</taxon>
        <taxon>Metazoa</taxon>
        <taxon>Spiralia</taxon>
        <taxon>Lophotrochozoa</taxon>
        <taxon>Mollusca</taxon>
        <taxon>Bivalvia</taxon>
        <taxon>Autobranchia</taxon>
        <taxon>Heteroconchia</taxon>
        <taxon>Euheterodonta</taxon>
        <taxon>Imparidentia</taxon>
        <taxon>Neoheterodontei</taxon>
        <taxon>Myida</taxon>
        <taxon>Myoidea</taxon>
        <taxon>Myidae</taxon>
        <taxon>Mya</taxon>
    </lineage>
</organism>
<protein>
    <recommendedName>
        <fullName evidence="2">Chitin-binding type-4 domain-containing protein</fullName>
    </recommendedName>
</protein>
<sequence length="351" mass="39470">MKDRKEEKNQSIKKKKRAERVGKHPSPRAWAKTFGHLIKKVTPRRRSKLLGESSDKGKENCESVLNLKLEDQEKKCRMLISRILPFLVLSASERTLVYIWVCQDRCKHSMVQMQYILQTNILSNMDMKYLVTIVLLCIVTLGHVSGHGRLTDPPGRSSAWRFGFKTPINYNDNSLECGGFPYQYSPEVNGRCGACGDPYFGPFNNEAGGRYAQGVLVRNYTEGQTIRVTLDITANHGGYSEFRICANNDVSKRVTQECLNEHLLKTPSGESRYLHENGNAGKGIKHVDLILPYGLTCTQCVFQWKWKTNSGNNCGRTAGCCDPSNIGCGPQDEFRGCADVSIVPYLYILGK</sequence>
<feature type="compositionally biased region" description="Basic residues" evidence="1">
    <location>
        <begin position="11"/>
        <end position="26"/>
    </location>
</feature>
<accession>A0ABY7EEW6</accession>
<gene>
    <name evidence="3" type="ORF">MAR_018521</name>
</gene>
<dbReference type="Pfam" id="PF03067">
    <property type="entry name" value="LPMO_10"/>
    <property type="match status" value="1"/>
</dbReference>
<evidence type="ECO:0000313" key="4">
    <source>
        <dbReference type="Proteomes" id="UP001164746"/>
    </source>
</evidence>
<evidence type="ECO:0000259" key="2">
    <source>
        <dbReference type="Pfam" id="PF03067"/>
    </source>
</evidence>
<name>A0ABY7EEW6_MYAAR</name>
<dbReference type="InterPro" id="IPR004302">
    <property type="entry name" value="Cellulose/chitin-bd_N"/>
</dbReference>
<dbReference type="EMBL" id="CP111017">
    <property type="protein sequence ID" value="WAR08563.1"/>
    <property type="molecule type" value="Genomic_DNA"/>
</dbReference>
<keyword evidence="4" id="KW-1185">Reference proteome</keyword>
<reference evidence="3" key="1">
    <citation type="submission" date="2022-11" db="EMBL/GenBank/DDBJ databases">
        <title>Centuries of genome instability and evolution in soft-shell clam transmissible cancer (bioRxiv).</title>
        <authorList>
            <person name="Hart S.F.M."/>
            <person name="Yonemitsu M.A."/>
            <person name="Giersch R.M."/>
            <person name="Beal B.F."/>
            <person name="Arriagada G."/>
            <person name="Davis B.W."/>
            <person name="Ostrander E.A."/>
            <person name="Goff S.P."/>
            <person name="Metzger M.J."/>
        </authorList>
    </citation>
    <scope>NUCLEOTIDE SEQUENCE</scope>
    <source>
        <strain evidence="3">MELC-2E11</strain>
        <tissue evidence="3">Siphon/mantle</tissue>
    </source>
</reference>